<accession>X1GN48</accession>
<organism evidence="1">
    <name type="scientific">marine sediment metagenome</name>
    <dbReference type="NCBI Taxonomy" id="412755"/>
    <lineage>
        <taxon>unclassified sequences</taxon>
        <taxon>metagenomes</taxon>
        <taxon>ecological metagenomes</taxon>
    </lineage>
</organism>
<reference evidence="1" key="1">
    <citation type="journal article" date="2014" name="Front. Microbiol.">
        <title>High frequency of phylogenetically diverse reductive dehalogenase-homologous genes in deep subseafloor sedimentary metagenomes.</title>
        <authorList>
            <person name="Kawai M."/>
            <person name="Futagami T."/>
            <person name="Toyoda A."/>
            <person name="Takaki Y."/>
            <person name="Nishi S."/>
            <person name="Hori S."/>
            <person name="Arai W."/>
            <person name="Tsubouchi T."/>
            <person name="Morono Y."/>
            <person name="Uchiyama I."/>
            <person name="Ito T."/>
            <person name="Fujiyama A."/>
            <person name="Inagaki F."/>
            <person name="Takami H."/>
        </authorList>
    </citation>
    <scope>NUCLEOTIDE SEQUENCE</scope>
    <source>
        <strain evidence="1">Expedition CK06-06</strain>
    </source>
</reference>
<dbReference type="Pfam" id="PF17957">
    <property type="entry name" value="Big_7"/>
    <property type="match status" value="1"/>
</dbReference>
<protein>
    <recommendedName>
        <fullName evidence="2">Bacterial Ig-like domain-containing protein</fullName>
    </recommendedName>
</protein>
<dbReference type="InterPro" id="IPR058094">
    <property type="entry name" value="Ig-like_OmpL47-like"/>
</dbReference>
<sequence>GLNSPFFKIDKTLPTTTHELDGVIGECGWFVSDVTVTLSAIDATSEVDYTKYKLDEGTWTNYVDPFDVTEDGEYTLYYYSVDLAGNTEETIEVEFKIEHDTTPPVTTHEFQGDTGDNDWYTTNVVVMLTAEDDLAGVDYTMYKLEDDTEWQKYTGILVTEDGEHTIEYYSVDKVGNKEADKGPFDFDIDQTPPTIDLTWDDEDSKLVADVDDETSGIAKVEFYVNDELVGTVTTAPYEWEVTKPKQGDKGQAIVFDNAGNEAISPEIDAVSQSQSQSSSSTPVPWPFSWLFCLW</sequence>
<feature type="non-terminal residue" evidence="1">
    <location>
        <position position="1"/>
    </location>
</feature>
<gene>
    <name evidence="1" type="ORF">S03H2_14265</name>
</gene>
<dbReference type="Gene3D" id="3.30.1920.20">
    <property type="match status" value="2"/>
</dbReference>
<dbReference type="InterPro" id="IPR013783">
    <property type="entry name" value="Ig-like_fold"/>
</dbReference>
<proteinExistence type="predicted"/>
<dbReference type="AlphaFoldDB" id="X1GN48"/>
<dbReference type="Gene3D" id="2.60.40.10">
    <property type="entry name" value="Immunoglobulins"/>
    <property type="match status" value="1"/>
</dbReference>
<evidence type="ECO:0008006" key="2">
    <source>
        <dbReference type="Google" id="ProtNLM"/>
    </source>
</evidence>
<dbReference type="EMBL" id="BARU01007235">
    <property type="protein sequence ID" value="GAH43024.1"/>
    <property type="molecule type" value="Genomic_DNA"/>
</dbReference>
<name>X1GN48_9ZZZZ</name>
<dbReference type="NCBIfam" id="NF047446">
    <property type="entry name" value="barrel_OmpL47"/>
    <property type="match status" value="2"/>
</dbReference>
<comment type="caution">
    <text evidence="1">The sequence shown here is derived from an EMBL/GenBank/DDBJ whole genome shotgun (WGS) entry which is preliminary data.</text>
</comment>
<evidence type="ECO:0000313" key="1">
    <source>
        <dbReference type="EMBL" id="GAH43024.1"/>
    </source>
</evidence>